<proteinExistence type="predicted"/>
<name>A0A8S5MZ81_9CAUD</name>
<reference evidence="1" key="1">
    <citation type="journal article" date="2021" name="Proc. Natl. Acad. Sci. U.S.A.">
        <title>A Catalog of Tens of Thousands of Viruses from Human Metagenomes Reveals Hidden Associations with Chronic Diseases.</title>
        <authorList>
            <person name="Tisza M.J."/>
            <person name="Buck C.B."/>
        </authorList>
    </citation>
    <scope>NUCLEOTIDE SEQUENCE</scope>
    <source>
        <strain evidence="1">CtoMB99</strain>
    </source>
</reference>
<accession>A0A8S5MZ81</accession>
<organism evidence="1">
    <name type="scientific">Siphoviridae sp. ctoMB99</name>
    <dbReference type="NCBI Taxonomy" id="2826459"/>
    <lineage>
        <taxon>Viruses</taxon>
        <taxon>Duplodnaviria</taxon>
        <taxon>Heunggongvirae</taxon>
        <taxon>Uroviricota</taxon>
        <taxon>Caudoviricetes</taxon>
    </lineage>
</organism>
<evidence type="ECO:0000313" key="1">
    <source>
        <dbReference type="EMBL" id="DAD87657.1"/>
    </source>
</evidence>
<protein>
    <submittedName>
        <fullName evidence="1">Uncharacterized protein</fullName>
    </submittedName>
</protein>
<dbReference type="EMBL" id="BK015023">
    <property type="protein sequence ID" value="DAD87657.1"/>
    <property type="molecule type" value="Genomic_DNA"/>
</dbReference>
<sequence>MLEVVHDFRLLEREIDAEAHSYAELEDDE</sequence>